<organism evidence="1 2">
    <name type="scientific">Pseudosulfitobacter pseudonitzschiae</name>
    <dbReference type="NCBI Taxonomy" id="1402135"/>
    <lineage>
        <taxon>Bacteria</taxon>
        <taxon>Pseudomonadati</taxon>
        <taxon>Pseudomonadota</taxon>
        <taxon>Alphaproteobacteria</taxon>
        <taxon>Rhodobacterales</taxon>
        <taxon>Roseobacteraceae</taxon>
        <taxon>Pseudosulfitobacter</taxon>
    </lineage>
</organism>
<evidence type="ECO:0000313" key="2">
    <source>
        <dbReference type="Proteomes" id="UP000027746"/>
    </source>
</evidence>
<gene>
    <name evidence="1" type="ORF">SUH3_11775</name>
</gene>
<protein>
    <submittedName>
        <fullName evidence="1">Uncharacterized protein</fullName>
    </submittedName>
</protein>
<dbReference type="OrthoDB" id="6197542at2"/>
<comment type="caution">
    <text evidence="1">The sequence shown here is derived from an EMBL/GenBank/DDBJ whole genome shotgun (WGS) entry which is preliminary data.</text>
</comment>
<dbReference type="AlphaFoldDB" id="A0A073IUQ2"/>
<keyword evidence="2" id="KW-1185">Reference proteome</keyword>
<name>A0A073IUQ2_9RHOB</name>
<dbReference type="EMBL" id="JAMD01000020">
    <property type="protein sequence ID" value="KEJ94038.1"/>
    <property type="molecule type" value="Genomic_DNA"/>
</dbReference>
<sequence length="192" mass="21830">MKRQMMAAIIGVFGALGAPEKAQAYDIDCAIMLCMAGGFPPSAVCARAYRTMIRRITPWPSLPPFGVCTFAHVPVELGGPGGEGELDTNLPEYEWLNRTHVIWFTGRSYEPRDEPRQWDWSIRSCDRENRTCRYIQRVYGSHTPWPATFVSESGQEIAYPNGGGLWHFYSRSIMVEYGDYEGNLGHSEWFSY</sequence>
<evidence type="ECO:0000313" key="1">
    <source>
        <dbReference type="EMBL" id="KEJ94038.1"/>
    </source>
</evidence>
<dbReference type="Proteomes" id="UP000027746">
    <property type="component" value="Unassembled WGS sequence"/>
</dbReference>
<reference evidence="1 2" key="1">
    <citation type="submission" date="2014-01" db="EMBL/GenBank/DDBJ databases">
        <title>Sulfitobacter sp. H3 (MCCC 1A00686) Genome Sequencing.</title>
        <authorList>
            <person name="Lai Q."/>
            <person name="Hong Z."/>
        </authorList>
    </citation>
    <scope>NUCLEOTIDE SEQUENCE [LARGE SCALE GENOMIC DNA]</scope>
    <source>
        <strain evidence="1 2">H3</strain>
    </source>
</reference>
<accession>A0A073IUQ2</accession>
<proteinExistence type="predicted"/>
<dbReference type="RefSeq" id="WP_037930995.1">
    <property type="nucleotide sequence ID" value="NZ_FQVP01000014.1"/>
</dbReference>